<dbReference type="eggNOG" id="COG2374">
    <property type="taxonomic scope" value="Bacteria"/>
</dbReference>
<dbReference type="Gene3D" id="3.60.10.10">
    <property type="entry name" value="Endonuclease/exonuclease/phosphatase"/>
    <property type="match status" value="1"/>
</dbReference>
<evidence type="ECO:0000259" key="1">
    <source>
        <dbReference type="Pfam" id="PF03372"/>
    </source>
</evidence>
<dbReference type="Proteomes" id="UP000010164">
    <property type="component" value="Unassembled WGS sequence"/>
</dbReference>
<dbReference type="AlphaFoldDB" id="L0WFD1"/>
<dbReference type="PATRIC" id="fig|1177179.3.peg.541"/>
<evidence type="ECO:0000313" key="2">
    <source>
        <dbReference type="EMBL" id="EKF75746.1"/>
    </source>
</evidence>
<sequence length="321" mass="35785">MRIVFVVVLVVLGALGQADCRNLVPARNLPAVPDGQWSMATLNLWRLRDDVRDGGLDDPLDTDTLNGRLDALAAYISGPLQGPSLLALQEVENRRLLEALAERLKHQGLTYQATLLEGNDPAGMDVGVLSRTPVHIAHVQALFAEQRFAGHALYSRPPLQLVLDSPWPLKVIVVHMRSARGLEKEWVRVKRQQQAALLADWAARQQGALVVLGDFNSGQGAGYFSDSYQRFARSGLYDVWQRLPESERYSFRYRCRPSALDHIWVNKELQADLDGVAVTRGNAGRYRQLYDSQGRDVVSDHEALSVTLPLKRGSSQGMDRK</sequence>
<dbReference type="GO" id="GO:0003824">
    <property type="term" value="F:catalytic activity"/>
    <property type="evidence" value="ECO:0007669"/>
    <property type="project" value="InterPro"/>
</dbReference>
<organism evidence="2 3">
    <name type="scientific">Alcanivorax hongdengensis A-11-3</name>
    <dbReference type="NCBI Taxonomy" id="1177179"/>
    <lineage>
        <taxon>Bacteria</taxon>
        <taxon>Pseudomonadati</taxon>
        <taxon>Pseudomonadota</taxon>
        <taxon>Gammaproteobacteria</taxon>
        <taxon>Oceanospirillales</taxon>
        <taxon>Alcanivoracaceae</taxon>
        <taxon>Alcanivorax</taxon>
    </lineage>
</organism>
<dbReference type="InterPro" id="IPR005135">
    <property type="entry name" value="Endo/exonuclease/phosphatase"/>
</dbReference>
<dbReference type="RefSeq" id="WP_008927730.1">
    <property type="nucleotide sequence ID" value="NZ_AMRJ01000002.1"/>
</dbReference>
<dbReference type="PANTHER" id="PTHR42834:SF1">
    <property type="entry name" value="ENDONUCLEASE_EXONUCLEASE_PHOSPHATASE FAMILY PROTEIN (AFU_ORTHOLOGUE AFUA_3G09210)"/>
    <property type="match status" value="1"/>
</dbReference>
<dbReference type="OrthoDB" id="9800417at2"/>
<dbReference type="STRING" id="1177179.A11A3_02717"/>
<dbReference type="SUPFAM" id="SSF56219">
    <property type="entry name" value="DNase I-like"/>
    <property type="match status" value="1"/>
</dbReference>
<reference evidence="2 3" key="1">
    <citation type="journal article" date="2012" name="J. Bacteriol.">
        <title>Genome Sequence of the Alkane-Degrading Bacterium Alcanivorax hongdengensis Type Strain A-11-3.</title>
        <authorList>
            <person name="Lai Q."/>
            <person name="Shao Z."/>
        </authorList>
    </citation>
    <scope>NUCLEOTIDE SEQUENCE [LARGE SCALE GENOMIC DNA]</scope>
    <source>
        <strain evidence="2 3">A-11-3</strain>
    </source>
</reference>
<protein>
    <recommendedName>
        <fullName evidence="1">Endonuclease/exonuclease/phosphatase domain-containing protein</fullName>
    </recommendedName>
</protein>
<evidence type="ECO:0000313" key="3">
    <source>
        <dbReference type="Proteomes" id="UP000010164"/>
    </source>
</evidence>
<feature type="domain" description="Endonuclease/exonuclease/phosphatase" evidence="1">
    <location>
        <begin position="41"/>
        <end position="301"/>
    </location>
</feature>
<comment type="caution">
    <text evidence="2">The sequence shown here is derived from an EMBL/GenBank/DDBJ whole genome shotgun (WGS) entry which is preliminary data.</text>
</comment>
<keyword evidence="3" id="KW-1185">Reference proteome</keyword>
<proteinExistence type="predicted"/>
<dbReference type="Pfam" id="PF03372">
    <property type="entry name" value="Exo_endo_phos"/>
    <property type="match status" value="1"/>
</dbReference>
<dbReference type="InterPro" id="IPR036691">
    <property type="entry name" value="Endo/exonu/phosph_ase_sf"/>
</dbReference>
<dbReference type="EMBL" id="AMRJ01000002">
    <property type="protein sequence ID" value="EKF75746.1"/>
    <property type="molecule type" value="Genomic_DNA"/>
</dbReference>
<gene>
    <name evidence="2" type="ORF">A11A3_02717</name>
</gene>
<name>L0WFD1_9GAMM</name>
<accession>L0WFD1</accession>
<dbReference type="PANTHER" id="PTHR42834">
    <property type="entry name" value="ENDONUCLEASE/EXONUCLEASE/PHOSPHATASE FAMILY PROTEIN (AFU_ORTHOLOGUE AFUA_3G09210)"/>
    <property type="match status" value="1"/>
</dbReference>